<sequence length="1862" mass="183919">MINQTTDNELLQLTIQPGVIHSQATHEAAPLAPAALAISQHTEVIFIESNLADLDTLLHGLSGAEVHVLDASQDGISQIASILAGRSGIDAVHVLSHGATAAVNFGSLTLDSNNLGAHQTDLNTIKSSLSVGGDILLYGCNVGSGASGQAFVDQLAIATGADVAASSNLTGAAAQGGDWQLEISSGHIETASAVNPALAALYQQTLAISSANITFGTISNFANNGSHLSSAGDVSYKLNGNSSYVLKIDGATQGVESYGNGYVVSDSYHAVGETLLTFSFSTGQIFTPTSITLANYQNTNVQNLVLKGYDAAGHQVGSAVAASTSASYGAGSEIVANISGLTNIATLKMTGTSNGGKMIHLDIDNITMINIQPPPPSVTNITSSTANGSYKAGSLIDVTMTFSDVVTVSGTPQLTLATGGAGRAINYTSGSGTNTLHFTYTVQAGDNSADLDIFSTSALSTNGGSIRNLSAVSATLTLPTPGATGSLGANKALVIDTVAPTLSISSDHATLKAGDTATITFTFSEDPGASFSWDGSSGDVTVSGGTLGAISGSGLTRTATFTPTASTNSGTASITVAAGAYTDTAGNAGGAGTTPSITYDTLAPSTPSAPTLSAASDSGTSNSDHITKVTTPTLTGTAEANATVTLYDTNGSTVLGTASADGSGNWSITSSTLNEATHTLTVKATDAAGNVSSASTPLLVTVDQTAPTVAINSNVANLKIGQTATITFIFSEDPGSTFSWDGSSGSVVVSGGTLSAISGTGLTRTATFTPTAGTDNGTASITVTGGSYTDAAGNSGGAGGTPTLHFDTLVNAPTITGAASGSDSGALNNDGISAVSTPVINGHSEANANITLYDTDGVTVLGTTTANNSGNWSVTSSTLSEGTHTLKATQIDAAGNLSVISSGYNYLFDATAPTGLALGSTTIVQGNATIGATLTAVSASDTGGVGGITYALATGDTVNDADNGKFSISGGSLVAAQNLTAGAYHIHLSAIDAAGNTLFQSFTVNVVDAPAVASIARTGGASATVAASTTSVTYTVTFSQSVTGVDANDFTLTSSGNATGTISGFSGSGDTYTVTVNGISGDGGLRLDLNSSGTGIQNGSSVAIVGGYNSGQTYTLDHTAPSPSSAPVLTTGSDSGSSHSDAITSNTTPVFEGVGEAGATIRLYDTDGTTVLGTTTADGSGNWQITSNTLSVGDHTLTVKQTDAAGNVSAASTGLLVVIDIAAAAPATPALANGSDSGAAGDRITNVTTPTITGSAEANASVTLYDTDGTTVLGTATANGAGVWNITTNTTLSEGSHTLTAIQTDPAGNTSIASGGLVLTIDATAPTAPAAPTLAPASDSGTAGDGITNIATPVVTGSADPGATVRLYDSNGTTVLGTAVANGSGQWSITSSTLGLGAHTLTVRQLDTAGNLSAASGTLSLNIEAPPAPPTSPSTVIDGVTVTQSSITLPDGSSGTQISIPIVGSDRTESNGNAGVADIPLVTGNAGNLLLAQLAPGYGLTASGGTPQAAGDSLAHLVQAILAAASGHPASDQGHLTGNGSSFLSQLAQTVPLLIETITPVAGASAPAGALTLTGTSNANQHTALVIDASQLPTGSQLVLNNVDFAAVIGNVNITANTNGQILTGDAASQQFFITAGNNSTVFAGGGNDILHFVTPAAQSAGNGNTRVQGASLTDGGSVLHGGQGNDTVGFSGARADYTVENHDGYLIVASVAHPAQRAVLINIENLTFSDATMTVSNDSSLTAIAGLYQDVLGRQADYLGISLWATAEKQGGSLGSVALGIIGSAEAQARLGSTFTGNATHDVELLYQGIFGRHSDAAGLALWTGQMAAGMTLEQVADHFMHAQEINVHLVAVNNGDFQMG</sequence>
<feature type="compositionally biased region" description="Low complexity" evidence="1">
    <location>
        <begin position="1130"/>
        <end position="1141"/>
    </location>
</feature>
<keyword evidence="7" id="KW-1185">Reference proteome</keyword>
<dbReference type="Proteomes" id="UP000439986">
    <property type="component" value="Unassembled WGS sequence"/>
</dbReference>
<dbReference type="Gene3D" id="2.60.40.10">
    <property type="entry name" value="Immunoglobulins"/>
    <property type="match status" value="5"/>
</dbReference>
<feature type="domain" description="DUF4214" evidence="2">
    <location>
        <begin position="1804"/>
        <end position="1847"/>
    </location>
</feature>
<feature type="domain" description="Bacterial Ig-like" evidence="4">
    <location>
        <begin position="1227"/>
        <end position="1322"/>
    </location>
</feature>
<accession>A0A844DEI1</accession>
<dbReference type="InterPro" id="IPR025282">
    <property type="entry name" value="DUF4214"/>
</dbReference>
<feature type="domain" description="Bacterial Ig-like" evidence="5">
    <location>
        <begin position="496"/>
        <end position="599"/>
    </location>
</feature>
<dbReference type="CDD" id="cd11304">
    <property type="entry name" value="Cadherin_repeat"/>
    <property type="match status" value="1"/>
</dbReference>
<evidence type="ECO:0000259" key="4">
    <source>
        <dbReference type="Pfam" id="PF19077"/>
    </source>
</evidence>
<dbReference type="Pfam" id="PF14252">
    <property type="entry name" value="DUF4347"/>
    <property type="match status" value="1"/>
</dbReference>
<dbReference type="InterPro" id="IPR044016">
    <property type="entry name" value="Big_13"/>
</dbReference>
<dbReference type="EMBL" id="WKJL01000015">
    <property type="protein sequence ID" value="MRW86299.1"/>
    <property type="molecule type" value="Genomic_DNA"/>
</dbReference>
<feature type="domain" description="Bacterial Ig-like" evidence="4">
    <location>
        <begin position="811"/>
        <end position="898"/>
    </location>
</feature>
<evidence type="ECO:0000259" key="5">
    <source>
        <dbReference type="Pfam" id="PF19078"/>
    </source>
</evidence>
<evidence type="ECO:0000259" key="2">
    <source>
        <dbReference type="Pfam" id="PF13946"/>
    </source>
</evidence>
<feature type="domain" description="Bacterial Ig-like" evidence="4">
    <location>
        <begin position="1331"/>
        <end position="1420"/>
    </location>
</feature>
<feature type="region of interest" description="Disordered" evidence="1">
    <location>
        <begin position="1119"/>
        <end position="1150"/>
    </location>
</feature>
<organism evidence="6 7">
    <name type="scientific">Duganella aquatilis</name>
    <dbReference type="NCBI Taxonomy" id="2666082"/>
    <lineage>
        <taxon>Bacteria</taxon>
        <taxon>Pseudomonadati</taxon>
        <taxon>Pseudomonadota</taxon>
        <taxon>Betaproteobacteria</taxon>
        <taxon>Burkholderiales</taxon>
        <taxon>Oxalobacteraceae</taxon>
        <taxon>Telluria group</taxon>
        <taxon>Duganella</taxon>
    </lineage>
</organism>
<reference evidence="6 7" key="1">
    <citation type="submission" date="2019-11" db="EMBL/GenBank/DDBJ databases">
        <title>Novel species isolated from a subtropical stream in China.</title>
        <authorList>
            <person name="Lu H."/>
        </authorList>
    </citation>
    <scope>NUCLEOTIDE SEQUENCE [LARGE SCALE GENOMIC DNA]</scope>
    <source>
        <strain evidence="6 7">FT26W</strain>
    </source>
</reference>
<evidence type="ECO:0000313" key="7">
    <source>
        <dbReference type="Proteomes" id="UP000439986"/>
    </source>
</evidence>
<feature type="domain" description="DUF4347" evidence="3">
    <location>
        <begin position="44"/>
        <end position="206"/>
    </location>
</feature>
<dbReference type="Pfam" id="PF19078">
    <property type="entry name" value="Big_12"/>
    <property type="match status" value="1"/>
</dbReference>
<dbReference type="RefSeq" id="WP_154359559.1">
    <property type="nucleotide sequence ID" value="NZ_WKJL01000015.1"/>
</dbReference>
<dbReference type="InterPro" id="IPR013783">
    <property type="entry name" value="Ig-like_fold"/>
</dbReference>
<dbReference type="InterPro" id="IPR025592">
    <property type="entry name" value="DUF4347"/>
</dbReference>
<feature type="region of interest" description="Disordered" evidence="1">
    <location>
        <begin position="598"/>
        <end position="625"/>
    </location>
</feature>
<feature type="domain" description="Bacterial Ig-like" evidence="4">
    <location>
        <begin position="1128"/>
        <end position="1220"/>
    </location>
</feature>
<evidence type="ECO:0000256" key="1">
    <source>
        <dbReference type="SAM" id="MobiDB-lite"/>
    </source>
</evidence>
<dbReference type="Pfam" id="PF13946">
    <property type="entry name" value="DUF4214"/>
    <property type="match status" value="1"/>
</dbReference>
<feature type="domain" description="Bacterial Ig-like" evidence="4">
    <location>
        <begin position="607"/>
        <end position="704"/>
    </location>
</feature>
<name>A0A844DEI1_9BURK</name>
<evidence type="ECO:0000259" key="3">
    <source>
        <dbReference type="Pfam" id="PF14252"/>
    </source>
</evidence>
<feature type="compositionally biased region" description="Low complexity" evidence="1">
    <location>
        <begin position="601"/>
        <end position="616"/>
    </location>
</feature>
<protein>
    <submittedName>
        <fullName evidence="6">DUF4347 domain-containing protein</fullName>
    </submittedName>
</protein>
<dbReference type="NCBIfam" id="NF033510">
    <property type="entry name" value="Ca_tandemer"/>
    <property type="match status" value="5"/>
</dbReference>
<comment type="caution">
    <text evidence="6">The sequence shown here is derived from an EMBL/GenBank/DDBJ whole genome shotgun (WGS) entry which is preliminary data.</text>
</comment>
<feature type="compositionally biased region" description="Polar residues" evidence="1">
    <location>
        <begin position="1119"/>
        <end position="1128"/>
    </location>
</feature>
<proteinExistence type="predicted"/>
<dbReference type="Pfam" id="PF19077">
    <property type="entry name" value="Big_13"/>
    <property type="match status" value="5"/>
</dbReference>
<evidence type="ECO:0000313" key="6">
    <source>
        <dbReference type="EMBL" id="MRW86299.1"/>
    </source>
</evidence>
<gene>
    <name evidence="6" type="ORF">GJ698_19690</name>
</gene>
<dbReference type="InterPro" id="IPR044048">
    <property type="entry name" value="Big_12"/>
</dbReference>